<dbReference type="Gene3D" id="3.30.70.370">
    <property type="match status" value="1"/>
</dbReference>
<dbReference type="InterPro" id="IPR012337">
    <property type="entry name" value="RNaseH-like_sf"/>
</dbReference>
<keyword evidence="13" id="KW-1135">Mitochondrion nucleoid</keyword>
<dbReference type="CTD" id="8205"/>
<dbReference type="InterPro" id="IPR041336">
    <property type="entry name" value="DNApol_Exo"/>
</dbReference>
<dbReference type="EC" id="2.7.7.7" evidence="4"/>
<dbReference type="InterPro" id="IPR001098">
    <property type="entry name" value="DNA-dir_DNA_pol_A_palm_dom"/>
</dbReference>
<keyword evidence="10" id="KW-0239">DNA-directed DNA polymerase</keyword>
<keyword evidence="11" id="KW-0238">DNA-binding</keyword>
<comment type="cofactor">
    <cofactor evidence="1">
        <name>Mg(2+)</name>
        <dbReference type="ChEBI" id="CHEBI:18420"/>
    </cofactor>
</comment>
<evidence type="ECO:0000256" key="7">
    <source>
        <dbReference type="ARBA" id="ARBA00022695"/>
    </source>
</evidence>
<feature type="domain" description="DNA-directed DNA polymerase family A palm" evidence="15">
    <location>
        <begin position="759"/>
        <end position="1017"/>
    </location>
</feature>
<dbReference type="SUPFAM" id="SSF53098">
    <property type="entry name" value="Ribonuclease H-like"/>
    <property type="match status" value="1"/>
</dbReference>
<dbReference type="GO" id="GO:0006264">
    <property type="term" value="P:mitochondrial DNA replication"/>
    <property type="evidence" value="ECO:0007669"/>
    <property type="project" value="InterPro"/>
</dbReference>
<dbReference type="GO" id="GO:0003677">
    <property type="term" value="F:DNA binding"/>
    <property type="evidence" value="ECO:0007669"/>
    <property type="project" value="UniProtKB-KW"/>
</dbReference>
<reference evidence="17" key="1">
    <citation type="submission" date="2010-06" db="EMBL/GenBank/DDBJ databases">
        <authorList>
            <person name="Jiang H."/>
            <person name="Abraham K."/>
            <person name="Ali S."/>
            <person name="Alsbrooks S.L."/>
            <person name="Anim B.N."/>
            <person name="Anosike U.S."/>
            <person name="Attaway T."/>
            <person name="Bandaranaike D.P."/>
            <person name="Battles P.K."/>
            <person name="Bell S.N."/>
            <person name="Bell A.V."/>
            <person name="Beltran B."/>
            <person name="Bickham C."/>
            <person name="Bustamante Y."/>
            <person name="Caleb T."/>
            <person name="Canada A."/>
            <person name="Cardenas V."/>
            <person name="Carter K."/>
            <person name="Chacko J."/>
            <person name="Chandrabose M.N."/>
            <person name="Chavez D."/>
            <person name="Chavez A."/>
            <person name="Chen L."/>
            <person name="Chu H.-S."/>
            <person name="Claassen K.J."/>
            <person name="Cockrell R."/>
            <person name="Collins M."/>
            <person name="Cooper J.A."/>
            <person name="Cree A."/>
            <person name="Curry S.M."/>
            <person name="Da Y."/>
            <person name="Dao M.D."/>
            <person name="Das B."/>
            <person name="Davila M.-L."/>
            <person name="Davy-Carroll L."/>
            <person name="Denson S."/>
            <person name="Dinh H."/>
            <person name="Ebong V.E."/>
            <person name="Edwards J.R."/>
            <person name="Egan A."/>
            <person name="El-Daye J."/>
            <person name="Escobedo L."/>
            <person name="Fernandez S."/>
            <person name="Fernando P.R."/>
            <person name="Flagg N."/>
            <person name="Forbes L.D."/>
            <person name="Fowler R.G."/>
            <person name="Fu Q."/>
            <person name="Gabisi R.A."/>
            <person name="Ganer J."/>
            <person name="Garbino Pronczuk A."/>
            <person name="Garcia R.M."/>
            <person name="Garner T."/>
            <person name="Garrett T.E."/>
            <person name="Gonzalez D.A."/>
            <person name="Hamid H."/>
            <person name="Hawkins E.S."/>
            <person name="Hirani K."/>
            <person name="Hogues M.E."/>
            <person name="Hollins B."/>
            <person name="Hsiao C.-H."/>
            <person name="Jabil R."/>
            <person name="James M.L."/>
            <person name="Jhangiani S.N."/>
            <person name="Johnson B."/>
            <person name="Johnson Q."/>
            <person name="Joshi V."/>
            <person name="Kalu J.B."/>
            <person name="Kam C."/>
            <person name="Kashfia A."/>
            <person name="Keebler J."/>
            <person name="Kisamo H."/>
            <person name="Kovar C.L."/>
            <person name="Lago L.A."/>
            <person name="Lai C.-Y."/>
            <person name="Laidlaw J."/>
            <person name="Lara F."/>
            <person name="Le T.-K."/>
            <person name="Lee S.L."/>
            <person name="Legall F.H."/>
            <person name="Lemon S.J."/>
            <person name="Lewis L.R."/>
            <person name="Li B."/>
            <person name="Liu Y."/>
            <person name="Liu Y.-S."/>
            <person name="Lopez J."/>
            <person name="Lozado R.J."/>
            <person name="Lu J."/>
            <person name="Madu R.C."/>
            <person name="Maheshwari M."/>
            <person name="Maheshwari R."/>
            <person name="Malloy K."/>
            <person name="Martinez E."/>
            <person name="Mathew T."/>
            <person name="Mercado I.C."/>
            <person name="Mercado C."/>
            <person name="Meyer B."/>
            <person name="Montgomery K."/>
            <person name="Morgan M.B."/>
            <person name="Munidasa M."/>
            <person name="Nazareth L.V."/>
            <person name="Nelson J."/>
            <person name="Ng B.M."/>
            <person name="Nguyen N.B."/>
            <person name="Nguyen P.Q."/>
            <person name="Nguyen T."/>
            <person name="Obregon M."/>
            <person name="Okwuonu G.O."/>
            <person name="Onwere C.G."/>
            <person name="Orozco G."/>
            <person name="Parra A."/>
            <person name="Patel S."/>
            <person name="Patil S."/>
            <person name="Perez A."/>
            <person name="Perez Y."/>
            <person name="Pham C."/>
            <person name="Primus E.L."/>
            <person name="Pu L.-L."/>
            <person name="Puazo M."/>
            <person name="Qin X."/>
            <person name="Quiroz J.B."/>
            <person name="Reese J."/>
            <person name="Richards S."/>
            <person name="Rives C.M."/>
            <person name="Robberts R."/>
            <person name="Ruiz S.J."/>
            <person name="Ruiz M.J."/>
            <person name="Santibanez J."/>
            <person name="Schneider B.W."/>
            <person name="Sisson I."/>
            <person name="Smith M."/>
            <person name="Sodergren E."/>
            <person name="Song X.-Z."/>
            <person name="Song B.B."/>
            <person name="Summersgill H."/>
            <person name="Thelus R."/>
            <person name="Thornton R.D."/>
            <person name="Trejos Z.Y."/>
            <person name="Usmani K."/>
            <person name="Vattathil S."/>
            <person name="Villasana D."/>
            <person name="Walker D.L."/>
            <person name="Wang S."/>
            <person name="Wang K."/>
            <person name="White C.S."/>
            <person name="Williams A.C."/>
            <person name="Williamson J."/>
            <person name="Wilson K."/>
            <person name="Woghiren I.O."/>
            <person name="Woodworth J.R."/>
            <person name="Worley K.C."/>
            <person name="Wright R.A."/>
            <person name="Wu W."/>
            <person name="Young L."/>
            <person name="Zhang L."/>
            <person name="Zhang J."/>
            <person name="Zhu Y."/>
            <person name="Muzny D.M."/>
            <person name="Weinstock G."/>
            <person name="Gibbs R.A."/>
        </authorList>
    </citation>
    <scope>NUCLEOTIDE SEQUENCE [LARGE SCALE GENOMIC DNA]</scope>
    <source>
        <strain evidence="17">LSR1</strain>
    </source>
</reference>
<dbReference type="InterPro" id="IPR043502">
    <property type="entry name" value="DNA/RNA_pol_sf"/>
</dbReference>
<keyword evidence="8" id="KW-0235">DNA replication</keyword>
<dbReference type="GeneID" id="103307715"/>
<proteinExistence type="inferred from homology"/>
<evidence type="ECO:0000256" key="11">
    <source>
        <dbReference type="ARBA" id="ARBA00023125"/>
    </source>
</evidence>
<evidence type="ECO:0000313" key="17">
    <source>
        <dbReference type="Proteomes" id="UP000007819"/>
    </source>
</evidence>
<dbReference type="KEGG" id="api:103307715"/>
<dbReference type="GO" id="GO:0005760">
    <property type="term" value="C:gamma DNA polymerase complex"/>
    <property type="evidence" value="ECO:0007669"/>
    <property type="project" value="InterPro"/>
</dbReference>
<evidence type="ECO:0000256" key="12">
    <source>
        <dbReference type="ARBA" id="ARBA00023128"/>
    </source>
</evidence>
<evidence type="ECO:0000256" key="10">
    <source>
        <dbReference type="ARBA" id="ARBA00022932"/>
    </source>
</evidence>
<dbReference type="Pfam" id="PF18136">
    <property type="entry name" value="DNApol_Exo"/>
    <property type="match status" value="1"/>
</dbReference>
<dbReference type="RefSeq" id="XP_008178177.1">
    <property type="nucleotide sequence ID" value="XM_008179955.2"/>
</dbReference>
<evidence type="ECO:0000256" key="2">
    <source>
        <dbReference type="ARBA" id="ARBA00004436"/>
    </source>
</evidence>
<keyword evidence="6" id="KW-0808">Transferase</keyword>
<dbReference type="PRINTS" id="PR00867">
    <property type="entry name" value="DNAPOLG"/>
</dbReference>
<dbReference type="Gene3D" id="1.10.150.20">
    <property type="entry name" value="5' to 3' exonuclease, C-terminal subdomain"/>
    <property type="match status" value="1"/>
</dbReference>
<accession>A0A8R1WXH6</accession>
<dbReference type="FunFam" id="3.30.420.390:FF:000001">
    <property type="entry name" value="DNA polymerase gamma, catalytic subunit"/>
    <property type="match status" value="1"/>
</dbReference>
<sequence>MYWNRANVYYAQCVRGHGKYCTVSKFHRPVKITELLAEKSREEETVVSDSSTRIPRLIPMEKTEFRKNPLNIQMLSANLYEQLFNESHTTDENVLKMALNELSKYDLPSTLHKVPDIELQLPPLEGNIVDHFYEIGKMQSEPYAILMDEFLKQEIPEMPQEWVFREGWTRYGKEIEQCDYPKEKVMIFDVEVCCKEGDLPTLATAVTSEAWYSWVSKDLISCNSRSGRYLGYSCKDLIPLETSIKSKEKITEWSNTPKLCVGHHVAYDRARIMEQYWLNRTALRFIDTMSLHVAISGITSYQKTLLKSKDVIEDESWQQHSSLNSLNEVYKLYCKAELSKSDRDTFVKGSLQDINNDFQNLMTYCANDVKATTKVLRKLWPLFLERFPHPVTLAGILELGTSYLPVNSNWKRYLDTSNEIYEDLDIESKFLLSQQANQACQLMYNDNYKRDLWLWDQNWTSKVLKLKKEKKKKPKITVENKPIEPEDIYEKRFFELENMFKPLMATSERLPLKTPHLAGYPEWYRKLCAPPKDPHWVPGPLLISSGMHLVPKLLSLMWKSLPLHYVKGNGWGQLVPYETDIKLPDAELVPLKELKDHYIKSNASCDCKIKINNTELHETVQTNLVKYECIFKKKNYKTIRNRPCKENLAAGSGMLKLPHKDGNHLNVGNPLARDFLNKFSQNGLSGKDSNAEHIIEISRMLSYWRNNRERVEGQIVVWTDKSKGYGAIIPQVVVCGTLTRRAVERTWMTAANAIDERVGSELRSMIQSPPGYSLVGADVDSQELWIASVIGDSYYGKEHGATAFGWMTLSGRKSDGTDMHSSTAKAIGITRDNAKVLNYARIYGAGKPFSERLLKQFNPDLSPAQAKQKAIAMFNMTKGNRIYKLHDTVLPEVKKREHSRIGAQELCTIYNKSVDELFNKPIWSGGSESAMFNSLEQIACSKQPKTPFLESRLSRALEMNGVDIDKFIPTRINWVVQSGAVDFLHLMLVCMRWLIHPNVRFCLSFHDEIRYLVPDEHRYQTALALHVTNLLVRAFCIKKLDMTDLPQSVAFFSSVEVDTALRKDALNDCVTPSNPHGLFKGYGVPLGESLDITKAIELSGGNIGMFKKKKRKTDKTKD</sequence>
<reference evidence="16" key="2">
    <citation type="submission" date="2022-06" db="UniProtKB">
        <authorList>
            <consortium name="EnsemblMetazoa"/>
        </authorList>
    </citation>
    <scope>IDENTIFICATION</scope>
</reference>
<comment type="similarity">
    <text evidence="3">Belongs to the DNA polymerase type-A family.</text>
</comment>
<evidence type="ECO:0000256" key="4">
    <source>
        <dbReference type="ARBA" id="ARBA00012417"/>
    </source>
</evidence>
<dbReference type="InterPro" id="IPR047580">
    <property type="entry name" value="POLG_palm_dom"/>
</dbReference>
<keyword evidence="12" id="KW-0496">Mitochondrion</keyword>
<dbReference type="PANTHER" id="PTHR10267">
    <property type="entry name" value="DNA POLYMERASE SUBUNIT GAMMA-1"/>
    <property type="match status" value="1"/>
</dbReference>
<dbReference type="InterPro" id="IPR002297">
    <property type="entry name" value="DNA-dir_DNA_pol_A_mt"/>
</dbReference>
<dbReference type="Gene3D" id="3.30.420.390">
    <property type="match status" value="2"/>
</dbReference>
<dbReference type="EnsemblMetazoa" id="XM_008179955.3">
    <property type="protein sequence ID" value="XP_008178177.1"/>
    <property type="gene ID" value="LOC103307715"/>
</dbReference>
<dbReference type="FunFam" id="1.10.150.20:FF:000024">
    <property type="entry name" value="DNA polymerase gamma, catalytic subunit"/>
    <property type="match status" value="1"/>
</dbReference>
<evidence type="ECO:0000256" key="14">
    <source>
        <dbReference type="ARBA" id="ARBA00031966"/>
    </source>
</evidence>
<comment type="subcellular location">
    <subcellularLocation>
        <location evidence="2">Mitochondrion matrix</location>
        <location evidence="2">Mitochondrion nucleoid</location>
    </subcellularLocation>
</comment>
<dbReference type="SUPFAM" id="SSF56672">
    <property type="entry name" value="DNA/RNA polymerases"/>
    <property type="match status" value="1"/>
</dbReference>
<dbReference type="OrthoDB" id="5588663at2759"/>
<organism evidence="16 17">
    <name type="scientific">Acyrthosiphon pisum</name>
    <name type="common">Pea aphid</name>
    <dbReference type="NCBI Taxonomy" id="7029"/>
    <lineage>
        <taxon>Eukaryota</taxon>
        <taxon>Metazoa</taxon>
        <taxon>Ecdysozoa</taxon>
        <taxon>Arthropoda</taxon>
        <taxon>Hexapoda</taxon>
        <taxon>Insecta</taxon>
        <taxon>Pterygota</taxon>
        <taxon>Neoptera</taxon>
        <taxon>Paraneoptera</taxon>
        <taxon>Hemiptera</taxon>
        <taxon>Sternorrhyncha</taxon>
        <taxon>Aphidomorpha</taxon>
        <taxon>Aphidoidea</taxon>
        <taxon>Aphididae</taxon>
        <taxon>Macrosiphini</taxon>
        <taxon>Acyrthosiphon</taxon>
    </lineage>
</organism>
<evidence type="ECO:0000256" key="5">
    <source>
        <dbReference type="ARBA" id="ARBA00015350"/>
    </source>
</evidence>
<evidence type="ECO:0000256" key="6">
    <source>
        <dbReference type="ARBA" id="ARBA00022679"/>
    </source>
</evidence>
<evidence type="ECO:0000313" key="16">
    <source>
        <dbReference type="EnsemblMetazoa" id="XP_008178177.1"/>
    </source>
</evidence>
<evidence type="ECO:0000256" key="9">
    <source>
        <dbReference type="ARBA" id="ARBA00022842"/>
    </source>
</evidence>
<evidence type="ECO:0000256" key="1">
    <source>
        <dbReference type="ARBA" id="ARBA00001946"/>
    </source>
</evidence>
<dbReference type="PANTHER" id="PTHR10267:SF0">
    <property type="entry name" value="DNA POLYMERASE SUBUNIT GAMMA-1"/>
    <property type="match status" value="1"/>
</dbReference>
<keyword evidence="9" id="KW-0460">Magnesium</keyword>
<evidence type="ECO:0000256" key="3">
    <source>
        <dbReference type="ARBA" id="ARBA00007705"/>
    </source>
</evidence>
<dbReference type="GO" id="GO:0003887">
    <property type="term" value="F:DNA-directed DNA polymerase activity"/>
    <property type="evidence" value="ECO:0007669"/>
    <property type="project" value="UniProtKB-KW"/>
</dbReference>
<dbReference type="GO" id="GO:0042645">
    <property type="term" value="C:mitochondrial nucleoid"/>
    <property type="evidence" value="ECO:0007669"/>
    <property type="project" value="UniProtKB-SubCell"/>
</dbReference>
<protein>
    <recommendedName>
        <fullName evidence="5">DNA polymerase subunit gamma-1</fullName>
        <ecNumber evidence="4">2.7.7.7</ecNumber>
    </recommendedName>
    <alternativeName>
        <fullName evidence="14">Mitochondrial DNA polymerase catalytic subunit</fullName>
    </alternativeName>
</protein>
<dbReference type="AlphaFoldDB" id="A0A8R1WXH6"/>
<name>A0A8R1WXH6_ACYPI</name>
<dbReference type="SMART" id="SM00482">
    <property type="entry name" value="POLAc"/>
    <property type="match status" value="1"/>
</dbReference>
<keyword evidence="17" id="KW-1185">Reference proteome</keyword>
<dbReference type="CDD" id="cd08641">
    <property type="entry name" value="DNA_pol_gammaA"/>
    <property type="match status" value="1"/>
</dbReference>
<dbReference type="Proteomes" id="UP000007819">
    <property type="component" value="Chromosome A1"/>
</dbReference>
<evidence type="ECO:0000256" key="8">
    <source>
        <dbReference type="ARBA" id="ARBA00022705"/>
    </source>
</evidence>
<evidence type="ECO:0000256" key="13">
    <source>
        <dbReference type="ARBA" id="ARBA00023271"/>
    </source>
</evidence>
<dbReference type="GO" id="GO:0008408">
    <property type="term" value="F:3'-5' exonuclease activity"/>
    <property type="evidence" value="ECO:0007669"/>
    <property type="project" value="TreeGrafter"/>
</dbReference>
<keyword evidence="7" id="KW-0548">Nucleotidyltransferase</keyword>
<evidence type="ECO:0000259" key="15">
    <source>
        <dbReference type="SMART" id="SM00482"/>
    </source>
</evidence>